<sequence length="99" mass="10982">MLLMPFLIVSALSVMQMAVSLVIKPFFSFCISAGILVLSAYYLNPLLLGNYAMSQRNDLLIDNGVNTKTGIVFSLALLVLSCVVGLFIFRRYDILNKED</sequence>
<protein>
    <submittedName>
        <fullName evidence="2">Uncharacterized protein</fullName>
    </submittedName>
</protein>
<name>K1S8L3_9ZZZZ</name>
<reference evidence="2" key="1">
    <citation type="journal article" date="2013" name="Environ. Microbiol.">
        <title>Microbiota from the distal guts of lean and obese adolescents exhibit partial functional redundancy besides clear differences in community structure.</title>
        <authorList>
            <person name="Ferrer M."/>
            <person name="Ruiz A."/>
            <person name="Lanza F."/>
            <person name="Haange S.B."/>
            <person name="Oberbach A."/>
            <person name="Till H."/>
            <person name="Bargiela R."/>
            <person name="Campoy C."/>
            <person name="Segura M.T."/>
            <person name="Richter M."/>
            <person name="von Bergen M."/>
            <person name="Seifert J."/>
            <person name="Suarez A."/>
        </authorList>
    </citation>
    <scope>NUCLEOTIDE SEQUENCE</scope>
</reference>
<evidence type="ECO:0000256" key="1">
    <source>
        <dbReference type="SAM" id="Phobius"/>
    </source>
</evidence>
<evidence type="ECO:0000313" key="2">
    <source>
        <dbReference type="EMBL" id="EKC43831.1"/>
    </source>
</evidence>
<organism evidence="2">
    <name type="scientific">human gut metagenome</name>
    <dbReference type="NCBI Taxonomy" id="408170"/>
    <lineage>
        <taxon>unclassified sequences</taxon>
        <taxon>metagenomes</taxon>
        <taxon>organismal metagenomes</taxon>
    </lineage>
</organism>
<dbReference type="EMBL" id="AJWZ01011876">
    <property type="protein sequence ID" value="EKC43831.1"/>
    <property type="molecule type" value="Genomic_DNA"/>
</dbReference>
<feature type="transmembrane region" description="Helical" evidence="1">
    <location>
        <begin position="26"/>
        <end position="48"/>
    </location>
</feature>
<keyword evidence="1" id="KW-0812">Transmembrane</keyword>
<proteinExistence type="predicted"/>
<dbReference type="AlphaFoldDB" id="K1S8L3"/>
<keyword evidence="1" id="KW-0472">Membrane</keyword>
<keyword evidence="1" id="KW-1133">Transmembrane helix</keyword>
<feature type="transmembrane region" description="Helical" evidence="1">
    <location>
        <begin position="69"/>
        <end position="89"/>
    </location>
</feature>
<gene>
    <name evidence="2" type="ORF">OBE_17796</name>
</gene>
<accession>K1S8L3</accession>
<comment type="caution">
    <text evidence="2">The sequence shown here is derived from an EMBL/GenBank/DDBJ whole genome shotgun (WGS) entry which is preliminary data.</text>
</comment>